<evidence type="ECO:0000256" key="6">
    <source>
        <dbReference type="ARBA" id="ARBA00022741"/>
    </source>
</evidence>
<dbReference type="OrthoDB" id="10255969at2759"/>
<organism evidence="13">
    <name type="scientific">Aureococcus anophagefferens</name>
    <name type="common">Harmful bloom alga</name>
    <dbReference type="NCBI Taxonomy" id="44056"/>
    <lineage>
        <taxon>Eukaryota</taxon>
        <taxon>Sar</taxon>
        <taxon>Stramenopiles</taxon>
        <taxon>Ochrophyta</taxon>
        <taxon>Pelagophyceae</taxon>
        <taxon>Pelagomonadales</taxon>
        <taxon>Pelagomonadaceae</taxon>
        <taxon>Aureococcus</taxon>
    </lineage>
</organism>
<dbReference type="PANTHER" id="PTHR19229:SF36">
    <property type="entry name" value="ATP-BINDING CASSETTE SUB-FAMILY A MEMBER 2"/>
    <property type="match status" value="1"/>
</dbReference>
<keyword evidence="13" id="KW-1185">Reference proteome</keyword>
<keyword evidence="8" id="KW-1133">Transmembrane helix</keyword>
<evidence type="ECO:0000256" key="4">
    <source>
        <dbReference type="ARBA" id="ARBA00022692"/>
    </source>
</evidence>
<evidence type="ECO:0000313" key="13">
    <source>
        <dbReference type="Proteomes" id="UP000002729"/>
    </source>
</evidence>
<dbReference type="PANTHER" id="PTHR19229">
    <property type="entry name" value="ATP-BINDING CASSETTE TRANSPORTER SUBFAMILY A ABCA"/>
    <property type="match status" value="1"/>
</dbReference>
<evidence type="ECO:0000256" key="10">
    <source>
        <dbReference type="SAM" id="MobiDB-lite"/>
    </source>
</evidence>
<evidence type="ECO:0000313" key="12">
    <source>
        <dbReference type="EMBL" id="EGB04337.1"/>
    </source>
</evidence>
<dbReference type="PROSITE" id="PS50893">
    <property type="entry name" value="ABC_TRANSPORTER_2"/>
    <property type="match status" value="2"/>
</dbReference>
<evidence type="ECO:0000256" key="7">
    <source>
        <dbReference type="ARBA" id="ARBA00022840"/>
    </source>
</evidence>
<keyword evidence="7" id="KW-0067">ATP-binding</keyword>
<dbReference type="InterPro" id="IPR003439">
    <property type="entry name" value="ABC_transporter-like_ATP-bd"/>
</dbReference>
<comment type="similarity">
    <text evidence="2">Belongs to the ABC transporter superfamily. ABCA family.</text>
</comment>
<dbReference type="InterPro" id="IPR026082">
    <property type="entry name" value="ABCA"/>
</dbReference>
<reference evidence="12 13" key="1">
    <citation type="journal article" date="2011" name="Proc. Natl. Acad. Sci. U.S.A.">
        <title>Niche of harmful alga Aureococcus anophagefferens revealed through ecogenomics.</title>
        <authorList>
            <person name="Gobler C.J."/>
            <person name="Berry D.L."/>
            <person name="Dyhrman S.T."/>
            <person name="Wilhelm S.W."/>
            <person name="Salamov A."/>
            <person name="Lobanov A.V."/>
            <person name="Zhang Y."/>
            <person name="Collier J.L."/>
            <person name="Wurch L.L."/>
            <person name="Kustka A.B."/>
            <person name="Dill B.D."/>
            <person name="Shah M."/>
            <person name="VerBerkmoes N.C."/>
            <person name="Kuo A."/>
            <person name="Terry A."/>
            <person name="Pangilinan J."/>
            <person name="Lindquist E.A."/>
            <person name="Lucas S."/>
            <person name="Paulsen I.T."/>
            <person name="Hattenrath-Lehmann T.K."/>
            <person name="Talmage S.C."/>
            <person name="Walker E.A."/>
            <person name="Koch F."/>
            <person name="Burson A.M."/>
            <person name="Marcoval M.A."/>
            <person name="Tang Y.Z."/>
            <person name="Lecleir G.R."/>
            <person name="Coyne K.J."/>
            <person name="Berg G.M."/>
            <person name="Bertrand E.M."/>
            <person name="Saito M.A."/>
            <person name="Gladyshev V.N."/>
            <person name="Grigoriev I.V."/>
        </authorList>
    </citation>
    <scope>NUCLEOTIDE SEQUENCE [LARGE SCALE GENOMIC DNA]</scope>
    <source>
        <strain evidence="13">CCMP 1984</strain>
    </source>
</reference>
<dbReference type="GO" id="GO:0005319">
    <property type="term" value="F:lipid transporter activity"/>
    <property type="evidence" value="ECO:0007669"/>
    <property type="project" value="TreeGrafter"/>
</dbReference>
<keyword evidence="5" id="KW-0677">Repeat</keyword>
<dbReference type="OMA" id="CHRITIQ"/>
<sequence>MEPLLASEHARPAPGALQDAKLTHGTPPSVVCRDLRKVYGGKAVVDDLSLDMYEGEIFSLLGHNGAGKSTTCGLLTGIVASDSKRDDGGAVVYGHGIRGGMTAVRQLAGFCPQHDCLFEKLSCYEHVVFFGRLKGRAQADAERAAADLLDRFRLGDRRSHLACELSGGMRRKLSTAIALCGGSKFALLDEPTAGMDALARRELWDLLAAVKRDRTVLLTTHYMDEADALGDRIGIMVSGVLRCCGTSQFLKQYYGAGYRVVCERDKNAAAPSLRKFDELLARKLGEGAKRLTEGAEAAHDDVIVATLPSTALPHFARFFDALESQKRKLEIASYGVAVSTLEDVFLKRREALQGRRLQRPLPHPRLLRDDDVRAERQAVLATPDGPGGDEEAGAAPALVVRHLRKVFPAAKPGDADVVAVRNNCFRVRRGECFGLLGANGAGKSTTLNMIIRHTVPSAGDARIMGHSVLDDFDAAAKHLGVVDQHNTLWDSLSAQDHLELFAMLRGCPRGEARALVDACLEDLELKPHAAKLSRDLSGGMKRKLCCAIALIGDPACVLLDEPSAGLDPVARRNLWNVLGATMSARGVVLTSHLMDEVTVLCDRISIMTKGTMRCLGTPQHLVDAYGRHYELTLVHTLDADPAKLDEFVHASFAKRSALDSVMQNRRTYLIDRDAVDVASAFRSLEKRKKALGVDEYAFNQPSLEQVFLKFAASARDDFLEAEPVTAKPHGNFGEDAGDAEAPAALTRGTSFSHKRGR</sequence>
<evidence type="ECO:0000256" key="8">
    <source>
        <dbReference type="ARBA" id="ARBA00022989"/>
    </source>
</evidence>
<dbReference type="RefSeq" id="XP_009040895.1">
    <property type="nucleotide sequence ID" value="XM_009042647.1"/>
</dbReference>
<feature type="domain" description="ABC transporter" evidence="11">
    <location>
        <begin position="401"/>
        <end position="634"/>
    </location>
</feature>
<feature type="region of interest" description="Disordered" evidence="10">
    <location>
        <begin position="1"/>
        <end position="22"/>
    </location>
</feature>
<comment type="subcellular location">
    <subcellularLocation>
        <location evidence="1">Membrane</location>
        <topology evidence="1">Multi-pass membrane protein</topology>
    </subcellularLocation>
</comment>
<dbReference type="GeneID" id="20221184"/>
<dbReference type="GO" id="GO:0016020">
    <property type="term" value="C:membrane"/>
    <property type="evidence" value="ECO:0007669"/>
    <property type="project" value="UniProtKB-SubCell"/>
</dbReference>
<dbReference type="FunFam" id="3.40.50.300:FF:002275">
    <property type="entry name" value="ATP-binding cassette, subfamily A (ABC1), member 16"/>
    <property type="match status" value="1"/>
</dbReference>
<accession>F0YKG0</accession>
<keyword evidence="6" id="KW-0547">Nucleotide-binding</keyword>
<evidence type="ECO:0000259" key="11">
    <source>
        <dbReference type="PROSITE" id="PS50893"/>
    </source>
</evidence>
<dbReference type="InterPro" id="IPR003593">
    <property type="entry name" value="AAA+_ATPase"/>
</dbReference>
<proteinExistence type="inferred from homology"/>
<dbReference type="SMART" id="SM00382">
    <property type="entry name" value="AAA"/>
    <property type="match status" value="2"/>
</dbReference>
<name>F0YKG0_AURAN</name>
<dbReference type="GO" id="GO:0005524">
    <property type="term" value="F:ATP binding"/>
    <property type="evidence" value="ECO:0007669"/>
    <property type="project" value="UniProtKB-KW"/>
</dbReference>
<keyword evidence="3" id="KW-0813">Transport</keyword>
<dbReference type="SUPFAM" id="SSF52540">
    <property type="entry name" value="P-loop containing nucleoside triphosphate hydrolases"/>
    <property type="match status" value="2"/>
</dbReference>
<dbReference type="CDD" id="cd03263">
    <property type="entry name" value="ABC_subfamily_A"/>
    <property type="match status" value="2"/>
</dbReference>
<dbReference type="GO" id="GO:0016887">
    <property type="term" value="F:ATP hydrolysis activity"/>
    <property type="evidence" value="ECO:0007669"/>
    <property type="project" value="InterPro"/>
</dbReference>
<dbReference type="GO" id="GO:0140359">
    <property type="term" value="F:ABC-type transporter activity"/>
    <property type="evidence" value="ECO:0007669"/>
    <property type="project" value="InterPro"/>
</dbReference>
<dbReference type="Pfam" id="PF00005">
    <property type="entry name" value="ABC_tran"/>
    <property type="match status" value="2"/>
</dbReference>
<dbReference type="InParanoid" id="F0YKG0"/>
<keyword evidence="9" id="KW-0472">Membrane</keyword>
<dbReference type="EMBL" id="GL833152">
    <property type="protein sequence ID" value="EGB04337.1"/>
    <property type="molecule type" value="Genomic_DNA"/>
</dbReference>
<keyword evidence="4" id="KW-0812">Transmembrane</keyword>
<evidence type="ECO:0000256" key="1">
    <source>
        <dbReference type="ARBA" id="ARBA00004141"/>
    </source>
</evidence>
<evidence type="ECO:0000256" key="9">
    <source>
        <dbReference type="ARBA" id="ARBA00023136"/>
    </source>
</evidence>
<evidence type="ECO:0000256" key="2">
    <source>
        <dbReference type="ARBA" id="ARBA00008869"/>
    </source>
</evidence>
<evidence type="ECO:0000256" key="5">
    <source>
        <dbReference type="ARBA" id="ARBA00022737"/>
    </source>
</evidence>
<evidence type="ECO:0000256" key="3">
    <source>
        <dbReference type="ARBA" id="ARBA00022448"/>
    </source>
</evidence>
<gene>
    <name evidence="12" type="ORF">AURANDRAFT_32682</name>
</gene>
<dbReference type="AlphaFoldDB" id="F0YKG0"/>
<feature type="region of interest" description="Disordered" evidence="10">
    <location>
        <begin position="724"/>
        <end position="757"/>
    </location>
</feature>
<protein>
    <recommendedName>
        <fullName evidence="11">ABC transporter domain-containing protein</fullName>
    </recommendedName>
</protein>
<feature type="domain" description="ABC transporter" evidence="11">
    <location>
        <begin position="30"/>
        <end position="263"/>
    </location>
</feature>
<dbReference type="KEGG" id="aaf:AURANDRAFT_32682"/>
<dbReference type="eggNOG" id="KOG0059">
    <property type="taxonomic scope" value="Eukaryota"/>
</dbReference>
<dbReference type="InterPro" id="IPR027417">
    <property type="entry name" value="P-loop_NTPase"/>
</dbReference>
<dbReference type="Proteomes" id="UP000002729">
    <property type="component" value="Unassembled WGS sequence"/>
</dbReference>
<dbReference type="Gene3D" id="3.40.50.300">
    <property type="entry name" value="P-loop containing nucleotide triphosphate hydrolases"/>
    <property type="match status" value="2"/>
</dbReference>
<dbReference type="FunFam" id="3.40.50.300:FF:000335">
    <property type="entry name" value="ATP binding cassette subfamily A member 5"/>
    <property type="match status" value="1"/>
</dbReference>